<dbReference type="AlphaFoldDB" id="A0A9D4ZDI5"/>
<evidence type="ECO:0000313" key="1">
    <source>
        <dbReference type="EMBL" id="KAI5068651.1"/>
    </source>
</evidence>
<comment type="caution">
    <text evidence="1">The sequence shown here is derived from an EMBL/GenBank/DDBJ whole genome shotgun (WGS) entry which is preliminary data.</text>
</comment>
<protein>
    <submittedName>
        <fullName evidence="1">Uncharacterized protein</fullName>
    </submittedName>
</protein>
<proteinExistence type="predicted"/>
<name>A0A9D4ZDI5_ADICA</name>
<organism evidence="1 2">
    <name type="scientific">Adiantum capillus-veneris</name>
    <name type="common">Maidenhair fern</name>
    <dbReference type="NCBI Taxonomy" id="13818"/>
    <lineage>
        <taxon>Eukaryota</taxon>
        <taxon>Viridiplantae</taxon>
        <taxon>Streptophyta</taxon>
        <taxon>Embryophyta</taxon>
        <taxon>Tracheophyta</taxon>
        <taxon>Polypodiopsida</taxon>
        <taxon>Polypodiidae</taxon>
        <taxon>Polypodiales</taxon>
        <taxon>Pteridineae</taxon>
        <taxon>Pteridaceae</taxon>
        <taxon>Vittarioideae</taxon>
        <taxon>Adiantum</taxon>
    </lineage>
</organism>
<gene>
    <name evidence="1" type="ORF">GOP47_0016996</name>
</gene>
<dbReference type="EMBL" id="JABFUD020000016">
    <property type="protein sequence ID" value="KAI5068651.1"/>
    <property type="molecule type" value="Genomic_DNA"/>
</dbReference>
<sequence>MNTTMTRKVQSIFIANPLIDLPNIAPTGIAGKNTDPYIELYPHVELPRLPNHKLWDHCALVQKALNASLGLMEVLCLSNIDLESENQKMARRVKQTDEHLQVLFKKAPLNIITKLSVDEVENFAPSRKPVEPLFASACWSSLAVASPRRMDMTPMVDAVQNTLVSIQHPNPGCYPVPGVLVQGSGSPLVVSGRHCFGGVSVGQQLTALLQAPEEAIDLQILADDNRHDVIVFKAFGT</sequence>
<reference evidence="1" key="1">
    <citation type="submission" date="2021-01" db="EMBL/GenBank/DDBJ databases">
        <title>Adiantum capillus-veneris genome.</title>
        <authorList>
            <person name="Fang Y."/>
            <person name="Liao Q."/>
        </authorList>
    </citation>
    <scope>NUCLEOTIDE SEQUENCE</scope>
    <source>
        <strain evidence="1">H3</strain>
        <tissue evidence="1">Leaf</tissue>
    </source>
</reference>
<evidence type="ECO:0000313" key="2">
    <source>
        <dbReference type="Proteomes" id="UP000886520"/>
    </source>
</evidence>
<dbReference type="Proteomes" id="UP000886520">
    <property type="component" value="Chromosome 16"/>
</dbReference>
<accession>A0A9D4ZDI5</accession>
<keyword evidence="2" id="KW-1185">Reference proteome</keyword>